<reference evidence="2 3" key="1">
    <citation type="submission" date="2020-08" db="EMBL/GenBank/DDBJ databases">
        <title>Genomic Encyclopedia of Type Strains, Phase IV (KMG-IV): sequencing the most valuable type-strain genomes for metagenomic binning, comparative biology and taxonomic classification.</title>
        <authorList>
            <person name="Goeker M."/>
        </authorList>
    </citation>
    <scope>NUCLEOTIDE SEQUENCE [LARGE SCALE GENOMIC DNA]</scope>
    <source>
        <strain evidence="2 3">DSM 19612</strain>
    </source>
</reference>
<feature type="transmembrane region" description="Helical" evidence="1">
    <location>
        <begin position="12"/>
        <end position="28"/>
    </location>
</feature>
<dbReference type="Proteomes" id="UP000581688">
    <property type="component" value="Unassembled WGS sequence"/>
</dbReference>
<evidence type="ECO:0000313" key="2">
    <source>
        <dbReference type="EMBL" id="MBB6453357.1"/>
    </source>
</evidence>
<feature type="transmembrane region" description="Helical" evidence="1">
    <location>
        <begin position="160"/>
        <end position="178"/>
    </location>
</feature>
<evidence type="ECO:0000256" key="1">
    <source>
        <dbReference type="SAM" id="Phobius"/>
    </source>
</evidence>
<keyword evidence="3" id="KW-1185">Reference proteome</keyword>
<keyword evidence="1" id="KW-0472">Membrane</keyword>
<keyword evidence="1" id="KW-1133">Transmembrane helix</keyword>
<proteinExistence type="predicted"/>
<dbReference type="AlphaFoldDB" id="A0A841Q4Q0"/>
<comment type="caution">
    <text evidence="2">The sequence shown here is derived from an EMBL/GenBank/DDBJ whole genome shotgun (WGS) entry which is preliminary data.</text>
</comment>
<dbReference type="EMBL" id="JACHGH010000004">
    <property type="protein sequence ID" value="MBB6453357.1"/>
    <property type="molecule type" value="Genomic_DNA"/>
</dbReference>
<feature type="transmembrane region" description="Helical" evidence="1">
    <location>
        <begin position="76"/>
        <end position="95"/>
    </location>
</feature>
<evidence type="ECO:0000313" key="3">
    <source>
        <dbReference type="Proteomes" id="UP000581688"/>
    </source>
</evidence>
<name>A0A841Q4Q0_9BACI</name>
<protein>
    <submittedName>
        <fullName evidence="2">Uncharacterized protein</fullName>
    </submittedName>
</protein>
<organism evidence="2 3">
    <name type="scientific">Salirhabdus euzebyi</name>
    <dbReference type="NCBI Taxonomy" id="394506"/>
    <lineage>
        <taxon>Bacteria</taxon>
        <taxon>Bacillati</taxon>
        <taxon>Bacillota</taxon>
        <taxon>Bacilli</taxon>
        <taxon>Bacillales</taxon>
        <taxon>Bacillaceae</taxon>
        <taxon>Salirhabdus</taxon>
    </lineage>
</organism>
<dbReference type="RefSeq" id="WP_174497855.1">
    <property type="nucleotide sequence ID" value="NZ_CADDWK010000021.1"/>
</dbReference>
<accession>A0A841Q4Q0</accession>
<keyword evidence="1" id="KW-0812">Transmembrane</keyword>
<sequence length="282" mass="33938">MKRKLHKNSYPFFILFVIHTGLLFYTFYKKKPRKPIFVLLMSNIGMAYLFEYIVLNIFQAYKYKPKIISKPYLDNIFGAMLSQTIFVPFTAVYLTVFKMNWLKRILISFYFLAIEKLFIRLKIYKTYWWKSIYTFLLITIFFLISDLWHRQLKKGKESVMFLSLFFMTMVTGANLLYVMAVARKFRFGRGRFHSWKEHFIVAPLYSISLSLFTAWMVFKNGGINGFIKSFVFVKIVDWCITSRRIVKQNFQSFLLNNSIHACMICLTYQYKKWIYDVVEQQN</sequence>
<feature type="transmembrane region" description="Helical" evidence="1">
    <location>
        <begin position="199"/>
        <end position="218"/>
    </location>
</feature>
<feature type="transmembrane region" description="Helical" evidence="1">
    <location>
        <begin position="34"/>
        <end position="55"/>
    </location>
</feature>
<feature type="transmembrane region" description="Helical" evidence="1">
    <location>
        <begin position="131"/>
        <end position="148"/>
    </location>
</feature>
<gene>
    <name evidence="2" type="ORF">HNQ94_001805</name>
</gene>